<dbReference type="FunFam" id="3.40.1280.10:FF:000022">
    <property type="entry name" value="Trm3p"/>
    <property type="match status" value="1"/>
</dbReference>
<keyword evidence="2" id="KW-0808">Transferase</keyword>
<dbReference type="SUPFAM" id="SSF75217">
    <property type="entry name" value="alpha/beta knot"/>
    <property type="match status" value="1"/>
</dbReference>
<evidence type="ECO:0000313" key="5">
    <source>
        <dbReference type="EMBL" id="EUT78790.1"/>
    </source>
</evidence>
<sequence length="584" mass="69102">MSTHKNDKKGYNDYVTNNNIVHNFDNKKYDNKKYDNKKYDNKKYDNKKYDNKKGKDHNYNMIKVEMVRRKDSFKNNDLKINEDKNGDICNISNEKKERRKDNIQNDYFYSEHIFKCLLKLLYGIVSLCSSHSAIIRSMAQFILYKFIKIKGTSHLNPFFSSLFSYIKYNKDCKRIRKKIKNQFNYWNVSFFDNIRFLLPTENYSYNHFDEDRNYNNVNTFAHILYNNELVMSYTFLDKFKQIVQQEMSFMIFNIDLEKEKQTDKNFKLNSEQNVSLNMINRIYEHNIRTQIERVHDKEGSSKNVYSDSTEETFMSYDNSVDIKSDDVNKKSDSVNKKSDGVNKKSDGVDDIDKKSDDIDKKSNIADEHIPINYNEGNKKNITNISSEINDDIIILENILEKNKNNYQKKFDPISNIIEIHNEFRKNYLNNKKKNDLIVIASLIDKLPNLAGLCRTCEIFNVKKLLIDNINIIKDYQFQKISSTANKWMNIKELKKSNIINYIIKKKKKYSIIGLEQTHNSQKLNHFVFPKKCILILGDEKEGLPSSILMFLHHCIEIPGQGIIRSLNVHVSAAITIYEYFKQQL</sequence>
<proteinExistence type="predicted"/>
<evidence type="ECO:0000256" key="2">
    <source>
        <dbReference type="ARBA" id="ARBA00022679"/>
    </source>
</evidence>
<gene>
    <name evidence="5" type="ORF">PFAG_05367</name>
</gene>
<dbReference type="PANTHER" id="PTHR12029">
    <property type="entry name" value="RNA METHYLTRANSFERASE"/>
    <property type="match status" value="1"/>
</dbReference>
<dbReference type="Gene3D" id="3.40.1280.10">
    <property type="match status" value="1"/>
</dbReference>
<name>W7FPK1_PLAFA</name>
<dbReference type="GO" id="GO:0016423">
    <property type="term" value="F:tRNA (guanine) methyltransferase activity"/>
    <property type="evidence" value="ECO:0007669"/>
    <property type="project" value="InterPro"/>
</dbReference>
<evidence type="ECO:0000256" key="3">
    <source>
        <dbReference type="SAM" id="MobiDB-lite"/>
    </source>
</evidence>
<feature type="domain" description="tRNA/rRNA methyltransferase SpoU type" evidence="4">
    <location>
        <begin position="436"/>
        <end position="577"/>
    </location>
</feature>
<dbReference type="Pfam" id="PF00588">
    <property type="entry name" value="SpoU_methylase"/>
    <property type="match status" value="1"/>
</dbReference>
<dbReference type="EMBL" id="KE123511">
    <property type="protein sequence ID" value="EUT78790.1"/>
    <property type="molecule type" value="Genomic_DNA"/>
</dbReference>
<feature type="region of interest" description="Disordered" evidence="3">
    <location>
        <begin position="324"/>
        <end position="356"/>
    </location>
</feature>
<organism evidence="5">
    <name type="scientific">Plasmodium falciparum Santa Lucia</name>
    <dbReference type="NCBI Taxonomy" id="478859"/>
    <lineage>
        <taxon>Eukaryota</taxon>
        <taxon>Sar</taxon>
        <taxon>Alveolata</taxon>
        <taxon>Apicomplexa</taxon>
        <taxon>Aconoidasida</taxon>
        <taxon>Haemosporida</taxon>
        <taxon>Plasmodiidae</taxon>
        <taxon>Plasmodium</taxon>
        <taxon>Plasmodium (Laverania)</taxon>
    </lineage>
</organism>
<dbReference type="AlphaFoldDB" id="W7FPK1"/>
<dbReference type="CDD" id="cd18091">
    <property type="entry name" value="SpoU-like_TRM3-like"/>
    <property type="match status" value="1"/>
</dbReference>
<dbReference type="PANTHER" id="PTHR12029:SF11">
    <property type="entry name" value="METHYLTRANSFERASE TARBP1-RELATED"/>
    <property type="match status" value="1"/>
</dbReference>
<evidence type="ECO:0000256" key="1">
    <source>
        <dbReference type="ARBA" id="ARBA00022603"/>
    </source>
</evidence>
<protein>
    <recommendedName>
        <fullName evidence="4">tRNA/rRNA methyltransferase SpoU type domain-containing protein</fullName>
    </recommendedName>
</protein>
<keyword evidence="1" id="KW-0489">Methyltransferase</keyword>
<dbReference type="InterPro" id="IPR045330">
    <property type="entry name" value="TRM3/TARBP1"/>
</dbReference>
<accession>W7FPK1</accession>
<dbReference type="InterPro" id="IPR029026">
    <property type="entry name" value="tRNA_m1G_MTases_N"/>
</dbReference>
<dbReference type="Proteomes" id="UP000030666">
    <property type="component" value="Unassembled WGS sequence"/>
</dbReference>
<dbReference type="InterPro" id="IPR001537">
    <property type="entry name" value="SpoU_MeTrfase"/>
</dbReference>
<reference evidence="5" key="1">
    <citation type="submission" date="2013-02" db="EMBL/GenBank/DDBJ databases">
        <title>The Genome Sequence of Plasmodium falciparum Santa Lucia.</title>
        <authorList>
            <consortium name="The Broad Institute Genome Sequencing Platform"/>
            <consortium name="The Broad Institute Genome Sequencing Center for Infectious Disease"/>
            <person name="Neafsey D."/>
            <person name="Cheeseman I."/>
            <person name="Volkman S."/>
            <person name="Adams J."/>
            <person name="Walker B."/>
            <person name="Young S.K."/>
            <person name="Zeng Q."/>
            <person name="Gargeya S."/>
            <person name="Fitzgerald M."/>
            <person name="Haas B."/>
            <person name="Abouelleil A."/>
            <person name="Alvarado L."/>
            <person name="Arachchi H.M."/>
            <person name="Berlin A.M."/>
            <person name="Chapman S.B."/>
            <person name="Dewar J."/>
            <person name="Goldberg J."/>
            <person name="Griggs A."/>
            <person name="Gujja S."/>
            <person name="Hansen M."/>
            <person name="Howarth C."/>
            <person name="Imamovic A."/>
            <person name="Larimer J."/>
            <person name="McCowan C."/>
            <person name="Murphy C."/>
            <person name="Neiman D."/>
            <person name="Pearson M."/>
            <person name="Priest M."/>
            <person name="Roberts A."/>
            <person name="Saif S."/>
            <person name="Shea T."/>
            <person name="Sisk P."/>
            <person name="Sykes S."/>
            <person name="Wortman J."/>
            <person name="Nusbaum C."/>
            <person name="Birren B."/>
        </authorList>
    </citation>
    <scope>NUCLEOTIDE SEQUENCE [LARGE SCALE GENOMIC DNA]</scope>
    <source>
        <strain evidence="5">Santa Lucia</strain>
    </source>
</reference>
<feature type="region of interest" description="Disordered" evidence="3">
    <location>
        <begin position="26"/>
        <end position="55"/>
    </location>
</feature>
<dbReference type="GO" id="GO:0030488">
    <property type="term" value="P:tRNA methylation"/>
    <property type="evidence" value="ECO:0007669"/>
    <property type="project" value="InterPro"/>
</dbReference>
<dbReference type="GO" id="GO:0003723">
    <property type="term" value="F:RNA binding"/>
    <property type="evidence" value="ECO:0007669"/>
    <property type="project" value="InterPro"/>
</dbReference>
<evidence type="ECO:0000259" key="4">
    <source>
        <dbReference type="Pfam" id="PF00588"/>
    </source>
</evidence>
<dbReference type="InterPro" id="IPR044748">
    <property type="entry name" value="Trm3/TARBP1_C"/>
</dbReference>
<dbReference type="InterPro" id="IPR029028">
    <property type="entry name" value="Alpha/beta_knot_MTases"/>
</dbReference>